<organism evidence="1 2">
    <name type="scientific">Mycobacterium phage Firecracker</name>
    <dbReference type="NCBI Taxonomy" id="2922998"/>
    <lineage>
        <taxon>Viruses</taxon>
        <taxon>Duplodnaviria</taxon>
        <taxon>Heunggongvirae</taxon>
        <taxon>Uroviricota</taxon>
        <taxon>Caudoviricetes</taxon>
        <taxon>Corndogvirus</taxon>
        <taxon>Corndogvirus firecracker</taxon>
    </lineage>
</organism>
<dbReference type="GeneID" id="18562266"/>
<accession>G8I450</accession>
<dbReference type="RefSeq" id="YP_009014431.1">
    <property type="nucleotide sequence ID" value="NC_023712.1"/>
</dbReference>
<evidence type="ECO:0000313" key="2">
    <source>
        <dbReference type="Proteomes" id="UP000005668"/>
    </source>
</evidence>
<dbReference type="EMBL" id="JN698993">
    <property type="protein sequence ID" value="AER47494.1"/>
    <property type="molecule type" value="Genomic_DNA"/>
</dbReference>
<gene>
    <name evidence="1" type="primary">68</name>
    <name evidence="1" type="ORF">FIRECRACKER_68</name>
</gene>
<dbReference type="KEGG" id="vg:18562266"/>
<protein>
    <submittedName>
        <fullName evidence="1">Uncharacterized protein</fullName>
    </submittedName>
</protein>
<reference evidence="1 2" key="1">
    <citation type="journal article" date="2012" name="J. Virol.">
        <title>Complete Genome Sequences of 138 Mycobacteriophages.</title>
        <authorList>
            <consortium name="the Science Education Alliance Phage Hunters Advancing Genomics and Evolutionary Science Program"/>
            <consortium name="the KwaZulu-Natal Research Institute for Tuberculosis and HIV Mycobacterial Genetics Course Students"/>
            <consortium name="the Phage Hunters Integrating Research and Education Program"/>
            <person name="Hatfull G.F."/>
        </authorList>
    </citation>
    <scope>NUCLEOTIDE SEQUENCE [LARGE SCALE GENOMIC DNA]</scope>
</reference>
<proteinExistence type="predicted"/>
<evidence type="ECO:0000313" key="1">
    <source>
        <dbReference type="EMBL" id="AER47494.1"/>
    </source>
</evidence>
<sequence>MKRVMCDGCGHAEKTSVGGAEFVIRPADSTYTEVIDLCQKCLAGFRKWFAQQLNTKE</sequence>
<dbReference type="Proteomes" id="UP000005668">
    <property type="component" value="Segment"/>
</dbReference>
<keyword evidence="2" id="KW-1185">Reference proteome</keyword>
<name>G8I450_9CAUD</name>